<evidence type="ECO:0000313" key="2">
    <source>
        <dbReference type="EMBL" id="KAK8123534.1"/>
    </source>
</evidence>
<dbReference type="PANTHER" id="PTHR35394:SF6">
    <property type="entry name" value="DUF3176 DOMAIN-CONTAINING PROTEIN"/>
    <property type="match status" value="1"/>
</dbReference>
<keyword evidence="3" id="KW-1185">Reference proteome</keyword>
<feature type="transmembrane region" description="Helical" evidence="1">
    <location>
        <begin position="577"/>
        <end position="597"/>
    </location>
</feature>
<comment type="caution">
    <text evidence="2">The sequence shown here is derived from an EMBL/GenBank/DDBJ whole genome shotgun (WGS) entry which is preliminary data.</text>
</comment>
<protein>
    <submittedName>
        <fullName evidence="2">Uncharacterized protein</fullName>
    </submittedName>
</protein>
<feature type="transmembrane region" description="Helical" evidence="1">
    <location>
        <begin position="115"/>
        <end position="134"/>
    </location>
</feature>
<dbReference type="Pfam" id="PF11374">
    <property type="entry name" value="DUF3176"/>
    <property type="match status" value="1"/>
</dbReference>
<gene>
    <name evidence="2" type="ORF">PG999_003452</name>
</gene>
<dbReference type="AlphaFoldDB" id="A0AAW0R3P5"/>
<dbReference type="InterPro" id="IPR021514">
    <property type="entry name" value="DUF3176"/>
</dbReference>
<proteinExistence type="predicted"/>
<accession>A0AAW0R3P5</accession>
<dbReference type="PANTHER" id="PTHR35394">
    <property type="entry name" value="DUF3176 DOMAIN-CONTAINING PROTEIN"/>
    <property type="match status" value="1"/>
</dbReference>
<name>A0AAW0R3P5_9PEZI</name>
<keyword evidence="1" id="KW-0472">Membrane</keyword>
<sequence>MQRYHVFRVWVREMFFVFLASGLITSIAVILKLQDGKPVPDWGDYISFNALLAILSTVLRAALVVTSSQIISQRKWGWYREQGPRPLSDLQQFEAGSRGALGALRLLPTIVRGDAVALAAIVVLLASFLIGPFVQQASRTEERLFALASTNASLPFAHYVPRQGGFVIDNHGSNDGVPAQDLVAAILSAVTATSGIENQIRATCATGNCKFSSDDLEGTKNRTHSTVGMCSKCIDVSPLAVFTDQGTIGLQNAPKDYNITRIGGSHGAIIKGTRDLAWLGNLFTPDFREISRWAYVNSTFLASAKGNDSRVIAAVCSLYPCLRTYVASIDGNRLSESEIRSDVMRVAVSRDNHPSNETGEPPYGHANGLLNARYHYTAVKYPCPAEDGLMTNISQNMSSRPGGMTDLDLWDYTDYGGPGSYHPIKQSIAAPEKCIYRQNARFAQAVSKLFKEDVFNGRLLVSPSGLQYHRDSGPNSGSGSSGHGILESAGVGGVLRQLCNNGDMSFTITERWFDAFANAMTNRFRFQYGAAAFDSPNPKIPSGNVRGIDEASSTLPSGEVLGMTLQTSICVSFRGEWLLLPVFLTGITALLTAWTVATSWRHRYTRPVWKDSILPLIFCGHLIERGTPFGTTPRHTADTEGVVPASCRHRPLANNNVDIGVGHREGGAIGHDIALDGNNGELTYRNGLLETSEMKALGARMPVTFRWPANDEMGGQGWRRAALEKRPRQLLLYDRERSGQGEGVRTDKMLTWTRCSKPTGRRIRASVESV</sequence>
<reference evidence="2 3" key="1">
    <citation type="submission" date="2023-01" db="EMBL/GenBank/DDBJ databases">
        <title>Analysis of 21 Apiospora genomes using comparative genomics revels a genus with tremendous synthesis potential of carbohydrate active enzymes and secondary metabolites.</title>
        <authorList>
            <person name="Sorensen T."/>
        </authorList>
    </citation>
    <scope>NUCLEOTIDE SEQUENCE [LARGE SCALE GENOMIC DNA]</scope>
    <source>
        <strain evidence="2 3">CBS 117206</strain>
    </source>
</reference>
<feature type="transmembrane region" description="Helical" evidence="1">
    <location>
        <begin position="12"/>
        <end position="33"/>
    </location>
</feature>
<dbReference type="Proteomes" id="UP001392437">
    <property type="component" value="Unassembled WGS sequence"/>
</dbReference>
<evidence type="ECO:0000256" key="1">
    <source>
        <dbReference type="SAM" id="Phobius"/>
    </source>
</evidence>
<dbReference type="EMBL" id="JAQQWP010000003">
    <property type="protein sequence ID" value="KAK8123534.1"/>
    <property type="molecule type" value="Genomic_DNA"/>
</dbReference>
<organism evidence="2 3">
    <name type="scientific">Apiospora kogelbergensis</name>
    <dbReference type="NCBI Taxonomy" id="1337665"/>
    <lineage>
        <taxon>Eukaryota</taxon>
        <taxon>Fungi</taxon>
        <taxon>Dikarya</taxon>
        <taxon>Ascomycota</taxon>
        <taxon>Pezizomycotina</taxon>
        <taxon>Sordariomycetes</taxon>
        <taxon>Xylariomycetidae</taxon>
        <taxon>Amphisphaeriales</taxon>
        <taxon>Apiosporaceae</taxon>
        <taxon>Apiospora</taxon>
    </lineage>
</organism>
<keyword evidence="1" id="KW-1133">Transmembrane helix</keyword>
<feature type="transmembrane region" description="Helical" evidence="1">
    <location>
        <begin position="45"/>
        <end position="65"/>
    </location>
</feature>
<evidence type="ECO:0000313" key="3">
    <source>
        <dbReference type="Proteomes" id="UP001392437"/>
    </source>
</evidence>
<keyword evidence="1" id="KW-0812">Transmembrane</keyword>